<dbReference type="InParanoid" id="A0A7R8YVC0"/>
<evidence type="ECO:0000256" key="3">
    <source>
        <dbReference type="ARBA" id="ARBA00016814"/>
    </source>
</evidence>
<evidence type="ECO:0000256" key="5">
    <source>
        <dbReference type="ARBA" id="ARBA00022771"/>
    </source>
</evidence>
<dbReference type="InterPro" id="IPR039054">
    <property type="entry name" value="Int12_PHD"/>
</dbReference>
<feature type="region of interest" description="Disordered" evidence="9">
    <location>
        <begin position="178"/>
        <end position="266"/>
    </location>
</feature>
<dbReference type="PANTHER" id="PTHR13415">
    <property type="entry name" value="NUCLEAR FACTOR-RELATED"/>
    <property type="match status" value="1"/>
</dbReference>
<evidence type="ECO:0000256" key="2">
    <source>
        <dbReference type="ARBA" id="ARBA00006009"/>
    </source>
</evidence>
<dbReference type="GO" id="GO:0008270">
    <property type="term" value="F:zinc ion binding"/>
    <property type="evidence" value="ECO:0007669"/>
    <property type="project" value="UniProtKB-KW"/>
</dbReference>
<feature type="compositionally biased region" description="Basic and acidic residues" evidence="9">
    <location>
        <begin position="197"/>
        <end position="206"/>
    </location>
</feature>
<feature type="compositionally biased region" description="Low complexity" evidence="9">
    <location>
        <begin position="185"/>
        <end position="196"/>
    </location>
</feature>
<keyword evidence="12" id="KW-1185">Reference proteome</keyword>
<evidence type="ECO:0000313" key="12">
    <source>
        <dbReference type="Proteomes" id="UP000594454"/>
    </source>
</evidence>
<protein>
    <recommendedName>
        <fullName evidence="3">Integrator complex subunit 12</fullName>
    </recommendedName>
</protein>
<keyword evidence="5 8" id="KW-0863">Zinc-finger</keyword>
<dbReference type="PANTHER" id="PTHR13415:SF2">
    <property type="entry name" value="INTEGRATOR COMPLEX SUBUNIT 12"/>
    <property type="match status" value="1"/>
</dbReference>
<evidence type="ECO:0000256" key="9">
    <source>
        <dbReference type="SAM" id="MobiDB-lite"/>
    </source>
</evidence>
<evidence type="ECO:0000256" key="1">
    <source>
        <dbReference type="ARBA" id="ARBA00004123"/>
    </source>
</evidence>
<feature type="compositionally biased region" description="Low complexity" evidence="9">
    <location>
        <begin position="76"/>
        <end position="88"/>
    </location>
</feature>
<comment type="similarity">
    <text evidence="2">Belongs to the Integrator subunit 12 family.</text>
</comment>
<dbReference type="SUPFAM" id="SSF57903">
    <property type="entry name" value="FYVE/PHD zinc finger"/>
    <property type="match status" value="1"/>
</dbReference>
<accession>A0A7R8YVC0</accession>
<evidence type="ECO:0000256" key="6">
    <source>
        <dbReference type="ARBA" id="ARBA00022833"/>
    </source>
</evidence>
<keyword evidence="4" id="KW-0479">Metal-binding</keyword>
<evidence type="ECO:0000256" key="8">
    <source>
        <dbReference type="PROSITE-ProRule" id="PRU00146"/>
    </source>
</evidence>
<dbReference type="FunCoup" id="A0A7R8YVC0">
    <property type="interactions" value="429"/>
</dbReference>
<evidence type="ECO:0000259" key="10">
    <source>
        <dbReference type="PROSITE" id="PS50016"/>
    </source>
</evidence>
<comment type="subcellular location">
    <subcellularLocation>
        <location evidence="1">Nucleus</location>
    </subcellularLocation>
</comment>
<proteinExistence type="inferred from homology"/>
<dbReference type="SMART" id="SM00249">
    <property type="entry name" value="PHD"/>
    <property type="match status" value="1"/>
</dbReference>
<name>A0A7R8YVC0_HERIL</name>
<dbReference type="InterPro" id="IPR019786">
    <property type="entry name" value="Zinc_finger_PHD-type_CS"/>
</dbReference>
<feature type="compositionally biased region" description="Polar residues" evidence="9">
    <location>
        <begin position="89"/>
        <end position="99"/>
    </location>
</feature>
<dbReference type="GO" id="GO:0034472">
    <property type="term" value="P:snRNA 3'-end processing"/>
    <property type="evidence" value="ECO:0007669"/>
    <property type="project" value="TreeGrafter"/>
</dbReference>
<reference evidence="11 12" key="1">
    <citation type="submission" date="2020-11" db="EMBL/GenBank/DDBJ databases">
        <authorList>
            <person name="Wallbank WR R."/>
            <person name="Pardo Diaz C."/>
            <person name="Kozak K."/>
            <person name="Martin S."/>
            <person name="Jiggins C."/>
            <person name="Moest M."/>
            <person name="Warren A I."/>
            <person name="Generalovic N T."/>
            <person name="Byers J.R.P. K."/>
            <person name="Montejo-Kovacevich G."/>
            <person name="Yen C E."/>
        </authorList>
    </citation>
    <scope>NUCLEOTIDE SEQUENCE [LARGE SCALE GENOMIC DNA]</scope>
</reference>
<dbReference type="GO" id="GO:0160240">
    <property type="term" value="P:RNA polymerase II transcription initiation surveillance"/>
    <property type="evidence" value="ECO:0007669"/>
    <property type="project" value="UniProtKB-ARBA"/>
</dbReference>
<dbReference type="Proteomes" id="UP000594454">
    <property type="component" value="Chromosome 3"/>
</dbReference>
<evidence type="ECO:0000256" key="7">
    <source>
        <dbReference type="ARBA" id="ARBA00023242"/>
    </source>
</evidence>
<organism evidence="11 12">
    <name type="scientific">Hermetia illucens</name>
    <name type="common">Black soldier fly</name>
    <dbReference type="NCBI Taxonomy" id="343691"/>
    <lineage>
        <taxon>Eukaryota</taxon>
        <taxon>Metazoa</taxon>
        <taxon>Ecdysozoa</taxon>
        <taxon>Arthropoda</taxon>
        <taxon>Hexapoda</taxon>
        <taxon>Insecta</taxon>
        <taxon>Pterygota</taxon>
        <taxon>Neoptera</taxon>
        <taxon>Endopterygota</taxon>
        <taxon>Diptera</taxon>
        <taxon>Brachycera</taxon>
        <taxon>Stratiomyomorpha</taxon>
        <taxon>Stratiomyidae</taxon>
        <taxon>Hermetiinae</taxon>
        <taxon>Hermetia</taxon>
    </lineage>
</organism>
<sequence length="290" mass="31466">MSATMEVDPTIKQALKFLHSPSPDSAEKIRLTLDEIIKQRYGSRKMLINVLSKKYLEEESHSPGTIKRRKSDERATSSTKSLSSATPSQEIVTTSSEPVSISIGDGGSDEENLKEFGDLACVICGVMVVKAGNRLIECAECHSLYHQECHKPHISDDDANEQEYSWCCSDCKNKLMMTKTPTTTSSPEKSSSSSSSYEKHYSKSYEHSSSSSKNKSSSSKLSSSSGSKSPFSNLLSASTSSSGIGSSSSSKSSSSSSSVTPNINIISADQRLQIMKKKAAKQLESKRKQK</sequence>
<dbReference type="GO" id="GO:0160232">
    <property type="term" value="C:INTAC complex"/>
    <property type="evidence" value="ECO:0007669"/>
    <property type="project" value="UniProtKB-ARBA"/>
</dbReference>
<gene>
    <name evidence="11" type="ORF">HERILL_LOCUS6612</name>
</gene>
<dbReference type="InterPro" id="IPR001965">
    <property type="entry name" value="Znf_PHD"/>
</dbReference>
<dbReference type="InterPro" id="IPR051776">
    <property type="entry name" value="Integrator_subunit_12"/>
</dbReference>
<keyword evidence="6" id="KW-0862">Zinc</keyword>
<dbReference type="Gene3D" id="3.30.40.10">
    <property type="entry name" value="Zinc/RING finger domain, C3HC4 (zinc finger)"/>
    <property type="match status" value="1"/>
</dbReference>
<dbReference type="Pfam" id="PF00628">
    <property type="entry name" value="PHD"/>
    <property type="match status" value="1"/>
</dbReference>
<dbReference type="PROSITE" id="PS01359">
    <property type="entry name" value="ZF_PHD_1"/>
    <property type="match status" value="1"/>
</dbReference>
<feature type="region of interest" description="Disordered" evidence="9">
    <location>
        <begin position="59"/>
        <end position="107"/>
    </location>
</feature>
<dbReference type="CDD" id="cd15501">
    <property type="entry name" value="PHD_Int12"/>
    <property type="match status" value="1"/>
</dbReference>
<dbReference type="InterPro" id="IPR019787">
    <property type="entry name" value="Znf_PHD-finger"/>
</dbReference>
<dbReference type="PROSITE" id="PS50016">
    <property type="entry name" value="ZF_PHD_2"/>
    <property type="match status" value="1"/>
</dbReference>
<evidence type="ECO:0000313" key="11">
    <source>
        <dbReference type="EMBL" id="CAD7083669.1"/>
    </source>
</evidence>
<dbReference type="FunFam" id="3.30.40.10:FF:000101">
    <property type="entry name" value="Integrator complex subunit 12"/>
    <property type="match status" value="1"/>
</dbReference>
<dbReference type="InterPro" id="IPR011011">
    <property type="entry name" value="Znf_FYVE_PHD"/>
</dbReference>
<dbReference type="EMBL" id="LR899011">
    <property type="protein sequence ID" value="CAD7083669.1"/>
    <property type="molecule type" value="Genomic_DNA"/>
</dbReference>
<feature type="domain" description="PHD-type" evidence="10">
    <location>
        <begin position="118"/>
        <end position="174"/>
    </location>
</feature>
<keyword evidence="7" id="KW-0539">Nucleus</keyword>
<dbReference type="OrthoDB" id="5846437at2759"/>
<dbReference type="InterPro" id="IPR013083">
    <property type="entry name" value="Znf_RING/FYVE/PHD"/>
</dbReference>
<dbReference type="GO" id="GO:0032039">
    <property type="term" value="C:integrator complex"/>
    <property type="evidence" value="ECO:0007669"/>
    <property type="project" value="UniProtKB-ARBA"/>
</dbReference>
<evidence type="ECO:0000256" key="4">
    <source>
        <dbReference type="ARBA" id="ARBA00022723"/>
    </source>
</evidence>
<dbReference type="OMA" id="KMISKNM"/>
<feature type="compositionally biased region" description="Low complexity" evidence="9">
    <location>
        <begin position="207"/>
        <end position="258"/>
    </location>
</feature>
<dbReference type="AlphaFoldDB" id="A0A7R8YVC0"/>